<dbReference type="InterPro" id="IPR000618">
    <property type="entry name" value="Insect_cuticle"/>
</dbReference>
<reference evidence="4" key="1">
    <citation type="submission" date="2022-01" db="EMBL/GenBank/DDBJ databases">
        <authorList>
            <person name="King R."/>
        </authorList>
    </citation>
    <scope>NUCLEOTIDE SEQUENCE</scope>
</reference>
<evidence type="ECO:0000256" key="3">
    <source>
        <dbReference type="SAM" id="MobiDB-lite"/>
    </source>
</evidence>
<feature type="compositionally biased region" description="Acidic residues" evidence="3">
    <location>
        <begin position="29"/>
        <end position="44"/>
    </location>
</feature>
<dbReference type="Pfam" id="PF00379">
    <property type="entry name" value="Chitin_bind_4"/>
    <property type="match status" value="1"/>
</dbReference>
<accession>A0A9N9SRD6</accession>
<name>A0A9N9SRD6_DIABA</name>
<evidence type="ECO:0000313" key="4">
    <source>
        <dbReference type="EMBL" id="CAG9830413.1"/>
    </source>
</evidence>
<dbReference type="Proteomes" id="UP001153709">
    <property type="component" value="Chromosome 2"/>
</dbReference>
<evidence type="ECO:0000256" key="2">
    <source>
        <dbReference type="PROSITE-ProRule" id="PRU00497"/>
    </source>
</evidence>
<evidence type="ECO:0000256" key="1">
    <source>
        <dbReference type="ARBA" id="ARBA00022460"/>
    </source>
</evidence>
<dbReference type="PROSITE" id="PS51155">
    <property type="entry name" value="CHIT_BIND_RR_2"/>
    <property type="match status" value="1"/>
</dbReference>
<proteinExistence type="predicted"/>
<dbReference type="GO" id="GO:0042302">
    <property type="term" value="F:structural constituent of cuticle"/>
    <property type="evidence" value="ECO:0007669"/>
    <property type="project" value="UniProtKB-UniRule"/>
</dbReference>
<dbReference type="EMBL" id="OU898277">
    <property type="protein sequence ID" value="CAG9830413.1"/>
    <property type="molecule type" value="Genomic_DNA"/>
</dbReference>
<keyword evidence="1 2" id="KW-0193">Cuticle</keyword>
<evidence type="ECO:0000313" key="5">
    <source>
        <dbReference type="Proteomes" id="UP001153709"/>
    </source>
</evidence>
<keyword evidence="5" id="KW-1185">Reference proteome</keyword>
<dbReference type="PROSITE" id="PS00233">
    <property type="entry name" value="CHIT_BIND_RR_1"/>
    <property type="match status" value="1"/>
</dbReference>
<sequence>MEDKENPGTSLNKRLKKKTTKWDLNLSGCEDETEVPLVSTDDEESSSHEDAPCAICGKSFSQDKLREKWIRFGHVNGALEHQQARAFGQNLNRPNQQPHQPANFGQYNKPVEQNSQPSSLVGLRSAGFGQHLDRPVAHKTGNEYNYDKQSTNYYNGKESKILRYESEQDPEQGYKFAYHTSDGNEEVQRSEEAEIKRIDEEHAIVAVQGVVEYVNREGKRVRWTYTADENGYHPSEITVT</sequence>
<dbReference type="InterPro" id="IPR031311">
    <property type="entry name" value="CHIT_BIND_RR_consensus"/>
</dbReference>
<gene>
    <name evidence="4" type="ORF">DIABBA_LOCUS4117</name>
</gene>
<organism evidence="4 5">
    <name type="scientific">Diabrotica balteata</name>
    <name type="common">Banded cucumber beetle</name>
    <dbReference type="NCBI Taxonomy" id="107213"/>
    <lineage>
        <taxon>Eukaryota</taxon>
        <taxon>Metazoa</taxon>
        <taxon>Ecdysozoa</taxon>
        <taxon>Arthropoda</taxon>
        <taxon>Hexapoda</taxon>
        <taxon>Insecta</taxon>
        <taxon>Pterygota</taxon>
        <taxon>Neoptera</taxon>
        <taxon>Endopterygota</taxon>
        <taxon>Coleoptera</taxon>
        <taxon>Polyphaga</taxon>
        <taxon>Cucujiformia</taxon>
        <taxon>Chrysomeloidea</taxon>
        <taxon>Chrysomelidae</taxon>
        <taxon>Galerucinae</taxon>
        <taxon>Diabroticina</taxon>
        <taxon>Diabroticites</taxon>
        <taxon>Diabrotica</taxon>
    </lineage>
</organism>
<dbReference type="OrthoDB" id="6815232at2759"/>
<feature type="region of interest" description="Disordered" evidence="3">
    <location>
        <begin position="93"/>
        <end position="118"/>
    </location>
</feature>
<feature type="region of interest" description="Disordered" evidence="3">
    <location>
        <begin position="22"/>
        <end position="53"/>
    </location>
</feature>
<dbReference type="AlphaFoldDB" id="A0A9N9SRD6"/>
<protein>
    <submittedName>
        <fullName evidence="4">Uncharacterized protein</fullName>
    </submittedName>
</protein>